<organism evidence="1 2">
    <name type="scientific">Meloidogyne enterolobii</name>
    <name type="common">Root-knot nematode worm</name>
    <name type="synonym">Meloidogyne mayaguensis</name>
    <dbReference type="NCBI Taxonomy" id="390850"/>
    <lineage>
        <taxon>Eukaryota</taxon>
        <taxon>Metazoa</taxon>
        <taxon>Ecdysozoa</taxon>
        <taxon>Nematoda</taxon>
        <taxon>Chromadorea</taxon>
        <taxon>Rhabditida</taxon>
        <taxon>Tylenchina</taxon>
        <taxon>Tylenchomorpha</taxon>
        <taxon>Tylenchoidea</taxon>
        <taxon>Meloidogynidae</taxon>
        <taxon>Meloidogyninae</taxon>
        <taxon>Meloidogyne</taxon>
    </lineage>
</organism>
<dbReference type="Proteomes" id="UP000580250">
    <property type="component" value="Unassembled WGS sequence"/>
</dbReference>
<evidence type="ECO:0000313" key="2">
    <source>
        <dbReference type="Proteomes" id="UP000580250"/>
    </source>
</evidence>
<sequence>MKQKQQKRILLSLLSKDFVESRFIQLYKIKEKQLEMIESNKQMGKIKELPIFEELPYFYVQKLHAANAVRY</sequence>
<accession>A0A6V7WRV7</accession>
<comment type="caution">
    <text evidence="1">The sequence shown here is derived from an EMBL/GenBank/DDBJ whole genome shotgun (WGS) entry which is preliminary data.</text>
</comment>
<evidence type="ECO:0000313" key="1">
    <source>
        <dbReference type="EMBL" id="CAD2189727.1"/>
    </source>
</evidence>
<name>A0A6V7WRV7_MELEN</name>
<dbReference type="AlphaFoldDB" id="A0A6V7WRV7"/>
<protein>
    <submittedName>
        <fullName evidence="1">Uncharacterized protein</fullName>
    </submittedName>
</protein>
<gene>
    <name evidence="1" type="ORF">MENT_LOCUS42466</name>
</gene>
<reference evidence="1 2" key="1">
    <citation type="submission" date="2020-08" db="EMBL/GenBank/DDBJ databases">
        <authorList>
            <person name="Koutsovoulos G."/>
            <person name="Danchin GJ E."/>
        </authorList>
    </citation>
    <scope>NUCLEOTIDE SEQUENCE [LARGE SCALE GENOMIC DNA]</scope>
</reference>
<proteinExistence type="predicted"/>
<dbReference type="EMBL" id="CAJEWN010000767">
    <property type="protein sequence ID" value="CAD2189727.1"/>
    <property type="molecule type" value="Genomic_DNA"/>
</dbReference>